<organism evidence="1 2">
    <name type="scientific">Oceanisphaera pacifica</name>
    <dbReference type="NCBI Taxonomy" id="2818389"/>
    <lineage>
        <taxon>Bacteria</taxon>
        <taxon>Pseudomonadati</taxon>
        <taxon>Pseudomonadota</taxon>
        <taxon>Gammaproteobacteria</taxon>
        <taxon>Aeromonadales</taxon>
        <taxon>Aeromonadaceae</taxon>
        <taxon>Oceanisphaera</taxon>
    </lineage>
</organism>
<dbReference type="Proteomes" id="UP000664882">
    <property type="component" value="Unassembled WGS sequence"/>
</dbReference>
<comment type="caution">
    <text evidence="1">The sequence shown here is derived from an EMBL/GenBank/DDBJ whole genome shotgun (WGS) entry which is preliminary data.</text>
</comment>
<evidence type="ECO:0000313" key="1">
    <source>
        <dbReference type="EMBL" id="MBO1519375.1"/>
    </source>
</evidence>
<gene>
    <name evidence="1" type="ORF">J3U76_06990</name>
</gene>
<dbReference type="InterPro" id="IPR013468">
    <property type="entry name" value="CHP02647"/>
</dbReference>
<accession>A0ABS3NGH2</accession>
<name>A0ABS3NGH2_9GAMM</name>
<keyword evidence="2" id="KW-1185">Reference proteome</keyword>
<dbReference type="Pfam" id="PF18918">
    <property type="entry name" value="DUF5669"/>
    <property type="match status" value="1"/>
</dbReference>
<dbReference type="NCBIfam" id="TIGR02647">
    <property type="entry name" value="DNA"/>
    <property type="match status" value="1"/>
</dbReference>
<sequence length="81" mass="8952">MRYHPDLLNELNFLLHFNLDTTQQGIKVHQDADASLIAAAKSLHSKGLITLEDGGYLTDIGREASEHAQALLTLLREPETA</sequence>
<dbReference type="RefSeq" id="WP_208005235.1">
    <property type="nucleotide sequence ID" value="NZ_JAGDFX010000007.1"/>
</dbReference>
<reference evidence="1 2" key="1">
    <citation type="submission" date="2021-03" db="EMBL/GenBank/DDBJ databases">
        <title>Oceanisphaera sp. nov., isolated from the intestine.</title>
        <authorList>
            <person name="Zhao L.-H."/>
            <person name="Shi L.-F."/>
        </authorList>
    </citation>
    <scope>NUCLEOTIDE SEQUENCE [LARGE SCALE GENOMIC DNA]</scope>
    <source>
        <strain evidence="1 2">DM8</strain>
    </source>
</reference>
<proteinExistence type="predicted"/>
<dbReference type="EMBL" id="JAGDFX010000007">
    <property type="protein sequence ID" value="MBO1519375.1"/>
    <property type="molecule type" value="Genomic_DNA"/>
</dbReference>
<evidence type="ECO:0000313" key="2">
    <source>
        <dbReference type="Proteomes" id="UP000664882"/>
    </source>
</evidence>
<protein>
    <submittedName>
        <fullName evidence="1">TIGR02647 family protein</fullName>
    </submittedName>
</protein>